<feature type="region of interest" description="Disordered" evidence="1">
    <location>
        <begin position="88"/>
        <end position="130"/>
    </location>
</feature>
<dbReference type="Proteomes" id="UP000756346">
    <property type="component" value="Unassembled WGS sequence"/>
</dbReference>
<name>A0A9P8YIX9_9PEZI</name>
<feature type="compositionally biased region" description="Low complexity" evidence="1">
    <location>
        <begin position="121"/>
        <end position="130"/>
    </location>
</feature>
<keyword evidence="3" id="KW-1185">Reference proteome</keyword>
<sequence>MSEVYYVRSSIYSNTQTFQVWRTPPALWIPNIPAPSSSRTSSLDVDAGGPGHYLTGGGFIRHGEAVYMVIAPDMAAFGWRTCIAHEMKKHRRSHKDGSSSSSSSRTSTKRRDTGKTAHRASQQQSSNQHSACQELYDYHETTRAQQQETLRYQASGTPEIIGVLGHLVHFSSQHGFALVMLDPAGMYLLEEMTAATTTTTVVGSDHHGTGGHHDESDDGTAAVALVSILSQAVPLGDLRGAIDDPEITDFVEFSTASGEEDTGLVGGVLEYCFASAVPSRHGTGSSKRGASSNSSSSSRGIGSSRSTGDDEEQTMTTRLLVVTPSSYTATSADCGLSVRRSVASERPLLLGQVVGLVGGDEIVISHDDEDVGGGGMVMVGSAAAGGERQLAGMLVLPLVGFAEEMEKVISKGRFNLL</sequence>
<evidence type="ECO:0000313" key="2">
    <source>
        <dbReference type="EMBL" id="KAH7040868.1"/>
    </source>
</evidence>
<dbReference type="RefSeq" id="XP_046018923.1">
    <property type="nucleotide sequence ID" value="XM_046161421.1"/>
</dbReference>
<feature type="compositionally biased region" description="Low complexity" evidence="1">
    <location>
        <begin position="284"/>
        <end position="306"/>
    </location>
</feature>
<dbReference type="OrthoDB" id="4700703at2759"/>
<accession>A0A9P8YIX9</accession>
<evidence type="ECO:0000313" key="3">
    <source>
        <dbReference type="Proteomes" id="UP000756346"/>
    </source>
</evidence>
<reference evidence="2" key="1">
    <citation type="journal article" date="2021" name="Nat. Commun.">
        <title>Genetic determinants of endophytism in the Arabidopsis root mycobiome.</title>
        <authorList>
            <person name="Mesny F."/>
            <person name="Miyauchi S."/>
            <person name="Thiergart T."/>
            <person name="Pickel B."/>
            <person name="Atanasova L."/>
            <person name="Karlsson M."/>
            <person name="Huettel B."/>
            <person name="Barry K.W."/>
            <person name="Haridas S."/>
            <person name="Chen C."/>
            <person name="Bauer D."/>
            <person name="Andreopoulos W."/>
            <person name="Pangilinan J."/>
            <person name="LaButti K."/>
            <person name="Riley R."/>
            <person name="Lipzen A."/>
            <person name="Clum A."/>
            <person name="Drula E."/>
            <person name="Henrissat B."/>
            <person name="Kohler A."/>
            <person name="Grigoriev I.V."/>
            <person name="Martin F.M."/>
            <person name="Hacquard S."/>
        </authorList>
    </citation>
    <scope>NUCLEOTIDE SEQUENCE</scope>
    <source>
        <strain evidence="2">MPI-CAGE-CH-0230</strain>
    </source>
</reference>
<dbReference type="EMBL" id="JAGTJQ010000001">
    <property type="protein sequence ID" value="KAH7040868.1"/>
    <property type="molecule type" value="Genomic_DNA"/>
</dbReference>
<organism evidence="2 3">
    <name type="scientific">Microdochium trichocladiopsis</name>
    <dbReference type="NCBI Taxonomy" id="1682393"/>
    <lineage>
        <taxon>Eukaryota</taxon>
        <taxon>Fungi</taxon>
        <taxon>Dikarya</taxon>
        <taxon>Ascomycota</taxon>
        <taxon>Pezizomycotina</taxon>
        <taxon>Sordariomycetes</taxon>
        <taxon>Xylariomycetidae</taxon>
        <taxon>Xylariales</taxon>
        <taxon>Microdochiaceae</taxon>
        <taxon>Microdochium</taxon>
    </lineage>
</organism>
<dbReference type="AlphaFoldDB" id="A0A9P8YIX9"/>
<protein>
    <submittedName>
        <fullName evidence="2">Uncharacterized protein</fullName>
    </submittedName>
</protein>
<gene>
    <name evidence="2" type="ORF">B0I36DRAFT_391718</name>
</gene>
<comment type="caution">
    <text evidence="2">The sequence shown here is derived from an EMBL/GenBank/DDBJ whole genome shotgun (WGS) entry which is preliminary data.</text>
</comment>
<dbReference type="GeneID" id="70190967"/>
<feature type="region of interest" description="Disordered" evidence="1">
    <location>
        <begin position="279"/>
        <end position="314"/>
    </location>
</feature>
<proteinExistence type="predicted"/>
<evidence type="ECO:0000256" key="1">
    <source>
        <dbReference type="SAM" id="MobiDB-lite"/>
    </source>
</evidence>